<dbReference type="Proteomes" id="UP000183760">
    <property type="component" value="Unassembled WGS sequence"/>
</dbReference>
<proteinExistence type="predicted"/>
<keyword evidence="1" id="KW-0472">Membrane</keyword>
<keyword evidence="1" id="KW-1133">Transmembrane helix</keyword>
<evidence type="ECO:0000256" key="1">
    <source>
        <dbReference type="SAM" id="Phobius"/>
    </source>
</evidence>
<reference evidence="2 3" key="1">
    <citation type="submission" date="2016-10" db="EMBL/GenBank/DDBJ databases">
        <authorList>
            <person name="Varghese N."/>
            <person name="Submissions S."/>
        </authorList>
    </citation>
    <scope>NUCLEOTIDE SEQUENCE [LARGE SCALE GENOMIC DNA]</scope>
    <source>
        <strain evidence="2 3">DSM 16525</strain>
    </source>
</reference>
<feature type="transmembrane region" description="Helical" evidence="1">
    <location>
        <begin position="186"/>
        <end position="205"/>
    </location>
</feature>
<evidence type="ECO:0008006" key="4">
    <source>
        <dbReference type="Google" id="ProtNLM"/>
    </source>
</evidence>
<feature type="transmembrane region" description="Helical" evidence="1">
    <location>
        <begin position="143"/>
        <end position="165"/>
    </location>
</feature>
<gene>
    <name evidence="2" type="ORF">SAMN05443572_113295</name>
</gene>
<dbReference type="EMBL" id="FOIB01000013">
    <property type="protein sequence ID" value="SEU39075.1"/>
    <property type="molecule type" value="Genomic_DNA"/>
</dbReference>
<accession>A0ABY1CVH1</accession>
<name>A0ABY1CVH1_MYXFU</name>
<organism evidence="2 3">
    <name type="scientific">Myxococcus fulvus</name>
    <dbReference type="NCBI Taxonomy" id="33"/>
    <lineage>
        <taxon>Bacteria</taxon>
        <taxon>Pseudomonadati</taxon>
        <taxon>Myxococcota</taxon>
        <taxon>Myxococcia</taxon>
        <taxon>Myxococcales</taxon>
        <taxon>Cystobacterineae</taxon>
        <taxon>Myxococcaceae</taxon>
        <taxon>Myxococcus</taxon>
    </lineage>
</organism>
<evidence type="ECO:0000313" key="2">
    <source>
        <dbReference type="EMBL" id="SEU39075.1"/>
    </source>
</evidence>
<keyword evidence="1" id="KW-0812">Transmembrane</keyword>
<keyword evidence="3" id="KW-1185">Reference proteome</keyword>
<evidence type="ECO:0000313" key="3">
    <source>
        <dbReference type="Proteomes" id="UP000183760"/>
    </source>
</evidence>
<sequence>MPFKIPSTCLHSSVDAAHAAWRNPLSLLLALSLVAPTMLAQSPSSPRDETVRVRIETDSPEVSLFRITSEGYGSVATAGGAGTVGIIHYQRECRMPCDVTLRDPTTDFFIAGSGITPSRRFTLLDHGRDVSLQVDPGSSGLRFTGWVSTLMGVSLAILGGTMMLIDSSSAEDSSLPEDKLFRKVGVGSLIGGGALMVIGIPLIAFNGTDVKFAPNKLTGNQGMDL</sequence>
<protein>
    <recommendedName>
        <fullName evidence="4">Lipoprotein</fullName>
    </recommendedName>
</protein>
<comment type="caution">
    <text evidence="2">The sequence shown here is derived from an EMBL/GenBank/DDBJ whole genome shotgun (WGS) entry which is preliminary data.</text>
</comment>